<evidence type="ECO:0000313" key="6">
    <source>
        <dbReference type="Proteomes" id="UP000092993"/>
    </source>
</evidence>
<feature type="domain" description="Major facilitator superfamily (MFS) profile" evidence="4">
    <location>
        <begin position="37"/>
        <end position="426"/>
    </location>
</feature>
<feature type="transmembrane region" description="Helical" evidence="3">
    <location>
        <begin position="282"/>
        <end position="301"/>
    </location>
</feature>
<feature type="transmembrane region" description="Helical" evidence="3">
    <location>
        <begin position="404"/>
        <end position="424"/>
    </location>
</feature>
<dbReference type="GO" id="GO:0016020">
    <property type="term" value="C:membrane"/>
    <property type="evidence" value="ECO:0007669"/>
    <property type="project" value="UniProtKB-SubCell"/>
</dbReference>
<feature type="transmembrane region" description="Helical" evidence="3">
    <location>
        <begin position="133"/>
        <end position="155"/>
    </location>
</feature>
<feature type="transmembrane region" description="Helical" evidence="3">
    <location>
        <begin position="194"/>
        <end position="219"/>
    </location>
</feature>
<dbReference type="AlphaFoldDB" id="A0A1C7LPS9"/>
<feature type="transmembrane region" description="Helical" evidence="3">
    <location>
        <begin position="308"/>
        <end position="327"/>
    </location>
</feature>
<evidence type="ECO:0000256" key="3">
    <source>
        <dbReference type="SAM" id="Phobius"/>
    </source>
</evidence>
<dbReference type="InterPro" id="IPR011701">
    <property type="entry name" value="MFS"/>
</dbReference>
<feature type="transmembrane region" description="Helical" evidence="3">
    <location>
        <begin position="36"/>
        <end position="59"/>
    </location>
</feature>
<dbReference type="PANTHER" id="PTHR11360">
    <property type="entry name" value="MONOCARBOXYLATE TRANSPORTER"/>
    <property type="match status" value="1"/>
</dbReference>
<organism evidence="5 6">
    <name type="scientific">Grifola frondosa</name>
    <name type="common">Maitake</name>
    <name type="synonym">Polyporus frondosus</name>
    <dbReference type="NCBI Taxonomy" id="5627"/>
    <lineage>
        <taxon>Eukaryota</taxon>
        <taxon>Fungi</taxon>
        <taxon>Dikarya</taxon>
        <taxon>Basidiomycota</taxon>
        <taxon>Agaricomycotina</taxon>
        <taxon>Agaricomycetes</taxon>
        <taxon>Polyporales</taxon>
        <taxon>Grifolaceae</taxon>
        <taxon>Grifola</taxon>
    </lineage>
</organism>
<keyword evidence="6" id="KW-1185">Reference proteome</keyword>
<comment type="subcellular location">
    <subcellularLocation>
        <location evidence="1">Membrane</location>
        <topology evidence="1">Multi-pass membrane protein</topology>
    </subcellularLocation>
</comment>
<dbReference type="OrthoDB" id="6509908at2759"/>
<keyword evidence="3" id="KW-0472">Membrane</keyword>
<dbReference type="GO" id="GO:0022857">
    <property type="term" value="F:transmembrane transporter activity"/>
    <property type="evidence" value="ECO:0007669"/>
    <property type="project" value="InterPro"/>
</dbReference>
<feature type="transmembrane region" description="Helical" evidence="3">
    <location>
        <begin position="79"/>
        <end position="101"/>
    </location>
</feature>
<dbReference type="InterPro" id="IPR036259">
    <property type="entry name" value="MFS_trans_sf"/>
</dbReference>
<feature type="transmembrane region" description="Helical" evidence="3">
    <location>
        <begin position="108"/>
        <end position="127"/>
    </location>
</feature>
<dbReference type="SUPFAM" id="SSF103473">
    <property type="entry name" value="MFS general substrate transporter"/>
    <property type="match status" value="1"/>
</dbReference>
<dbReference type="Pfam" id="PF07690">
    <property type="entry name" value="MFS_1"/>
    <property type="match status" value="1"/>
</dbReference>
<sequence>MDTEKEKGGIVNVQSLESTPLPIYAKEKVDIPDGGFQAWTVVLGASLALFSSAGMVNAYGVFQNYYETTLLPSSSSSTIALIGAIQIFLLYGLGPIVGRIFDAYGSDVLLRPGSFIAVFSMMMISLAQKDQPYQLFLSQGVLFGIGIAMIFNPALAVLGHWFRYKRAYAIGLVTGGSATGGVCFPIIIERLIPIVGFGWAVRIVAFLIMVCLIVSCITIRTRLPLSGHVSLRTAVDFDGFRDPQYVLAGIGAFLLFYAFFIPYFYIQIYADFQGVPSRISDYILPIMNALNLPSRILPGLLADRFGTLNVFVPAAVVCSALIFGLWLPSRNTAAIVAFSALYGLFSGAFVSLLPTHIATISPREKYGARLGSIYMLVAVATLAGTPTAGALLKVSDRSHFNGLIVFTGVLTVAGALTLAAAGALSRKEVQKSHKESRESSCGSDPS</sequence>
<evidence type="ECO:0000259" key="4">
    <source>
        <dbReference type="PROSITE" id="PS50850"/>
    </source>
</evidence>
<dbReference type="InterPro" id="IPR050327">
    <property type="entry name" value="Proton-linked_MCT"/>
</dbReference>
<comment type="caution">
    <text evidence="5">The sequence shown here is derived from an EMBL/GenBank/DDBJ whole genome shotgun (WGS) entry which is preliminary data.</text>
</comment>
<reference evidence="5 6" key="1">
    <citation type="submission" date="2016-03" db="EMBL/GenBank/DDBJ databases">
        <title>Whole genome sequencing of Grifola frondosa 9006-11.</title>
        <authorList>
            <person name="Min B."/>
            <person name="Park H."/>
            <person name="Kim J.-G."/>
            <person name="Cho H."/>
            <person name="Oh Y.-L."/>
            <person name="Kong W.-S."/>
            <person name="Choi I.-G."/>
        </authorList>
    </citation>
    <scope>NUCLEOTIDE SEQUENCE [LARGE SCALE GENOMIC DNA]</scope>
    <source>
        <strain evidence="5 6">9006-11</strain>
    </source>
</reference>
<evidence type="ECO:0000256" key="1">
    <source>
        <dbReference type="ARBA" id="ARBA00004141"/>
    </source>
</evidence>
<proteinExistence type="inferred from homology"/>
<feature type="transmembrane region" description="Helical" evidence="3">
    <location>
        <begin position="333"/>
        <end position="353"/>
    </location>
</feature>
<gene>
    <name evidence="5" type="primary">MCH5_12</name>
    <name evidence="5" type="ORF">A0H81_13267</name>
</gene>
<evidence type="ECO:0000256" key="2">
    <source>
        <dbReference type="ARBA" id="ARBA00006727"/>
    </source>
</evidence>
<keyword evidence="3" id="KW-0812">Transmembrane</keyword>
<comment type="similarity">
    <text evidence="2">Belongs to the major facilitator superfamily. Monocarboxylate porter (TC 2.A.1.13) family.</text>
</comment>
<feature type="transmembrane region" description="Helical" evidence="3">
    <location>
        <begin position="167"/>
        <end position="188"/>
    </location>
</feature>
<dbReference type="OMA" id="ISCVTIR"/>
<dbReference type="Gene3D" id="1.20.1250.20">
    <property type="entry name" value="MFS general substrate transporter like domains"/>
    <property type="match status" value="2"/>
</dbReference>
<dbReference type="PROSITE" id="PS50850">
    <property type="entry name" value="MFS"/>
    <property type="match status" value="1"/>
</dbReference>
<dbReference type="Proteomes" id="UP000092993">
    <property type="component" value="Unassembled WGS sequence"/>
</dbReference>
<feature type="transmembrane region" description="Helical" evidence="3">
    <location>
        <begin position="245"/>
        <end position="270"/>
    </location>
</feature>
<dbReference type="EMBL" id="LUGG01000027">
    <property type="protein sequence ID" value="OBZ66781.1"/>
    <property type="molecule type" value="Genomic_DNA"/>
</dbReference>
<accession>A0A1C7LPS9</accession>
<protein>
    <submittedName>
        <fullName evidence="5">Riboflavin transporter MCH5</fullName>
    </submittedName>
</protein>
<dbReference type="InterPro" id="IPR020846">
    <property type="entry name" value="MFS_dom"/>
</dbReference>
<dbReference type="PANTHER" id="PTHR11360:SF177">
    <property type="entry name" value="RIBOFLAVIN TRANSPORTER MCH5"/>
    <property type="match status" value="1"/>
</dbReference>
<feature type="transmembrane region" description="Helical" evidence="3">
    <location>
        <begin position="373"/>
        <end position="392"/>
    </location>
</feature>
<name>A0A1C7LPS9_GRIFR</name>
<evidence type="ECO:0000313" key="5">
    <source>
        <dbReference type="EMBL" id="OBZ66781.1"/>
    </source>
</evidence>
<keyword evidence="3" id="KW-1133">Transmembrane helix</keyword>